<dbReference type="InterPro" id="IPR016181">
    <property type="entry name" value="Acyl_CoA_acyltransferase"/>
</dbReference>
<keyword evidence="3" id="KW-1185">Reference proteome</keyword>
<reference evidence="2" key="2">
    <citation type="submission" date="2020-09" db="EMBL/GenBank/DDBJ databases">
        <authorList>
            <person name="Sun Q."/>
            <person name="Ohkuma M."/>
        </authorList>
    </citation>
    <scope>NUCLEOTIDE SEQUENCE</scope>
    <source>
        <strain evidence="2">JCM 4125</strain>
    </source>
</reference>
<protein>
    <submittedName>
        <fullName evidence="2">Acetyltransferase</fullName>
    </submittedName>
</protein>
<dbReference type="Gene3D" id="3.40.630.30">
    <property type="match status" value="1"/>
</dbReference>
<dbReference type="PANTHER" id="PTHR43441:SF10">
    <property type="entry name" value="ACETYLTRANSFERASE"/>
    <property type="match status" value="1"/>
</dbReference>
<proteinExistence type="predicted"/>
<dbReference type="Pfam" id="PF13302">
    <property type="entry name" value="Acetyltransf_3"/>
    <property type="match status" value="1"/>
</dbReference>
<gene>
    <name evidence="2" type="ORF">GCM10010226_17740</name>
</gene>
<dbReference type="PANTHER" id="PTHR43441">
    <property type="entry name" value="RIBOSOMAL-PROTEIN-SERINE ACETYLTRANSFERASE"/>
    <property type="match status" value="1"/>
</dbReference>
<feature type="domain" description="N-acetyltransferase" evidence="1">
    <location>
        <begin position="43"/>
        <end position="199"/>
    </location>
</feature>
<dbReference type="GO" id="GO:1990189">
    <property type="term" value="F:protein N-terminal-serine acetyltransferase activity"/>
    <property type="evidence" value="ECO:0007669"/>
    <property type="project" value="TreeGrafter"/>
</dbReference>
<name>A0A918LRG9_9ACTN</name>
<dbReference type="Proteomes" id="UP000646776">
    <property type="component" value="Unassembled WGS sequence"/>
</dbReference>
<dbReference type="GO" id="GO:0008999">
    <property type="term" value="F:protein-N-terminal-alanine acetyltransferase activity"/>
    <property type="evidence" value="ECO:0007669"/>
    <property type="project" value="TreeGrafter"/>
</dbReference>
<organism evidence="2 3">
    <name type="scientific">Streptomyces phaeofaciens</name>
    <dbReference type="NCBI Taxonomy" id="68254"/>
    <lineage>
        <taxon>Bacteria</taxon>
        <taxon>Bacillati</taxon>
        <taxon>Actinomycetota</taxon>
        <taxon>Actinomycetes</taxon>
        <taxon>Kitasatosporales</taxon>
        <taxon>Streptomycetaceae</taxon>
        <taxon>Streptomyces</taxon>
    </lineage>
</organism>
<sequence length="202" mass="21706">MPRVRVPSLTLSDQAVTFRKEGHRLIVFSGAVVRLGPIRTARLDLLPLRVEHAEEMAAVLSDPALHTFVGGSPSTPDALRTRYARLVAGSPDPAVSWCNWVLRARDDGRLAGTVQATVDGPGRDRAEIAWVVGTPWQGRGLASEAARGLVARLREEGVRTVVAHVHPGHHASAAVARAAGLAPTAEIQDGEVRWRLGPEQPR</sequence>
<dbReference type="PROSITE" id="PS51186">
    <property type="entry name" value="GNAT"/>
    <property type="match status" value="1"/>
</dbReference>
<evidence type="ECO:0000259" key="1">
    <source>
        <dbReference type="PROSITE" id="PS51186"/>
    </source>
</evidence>
<dbReference type="EMBL" id="BMSA01000003">
    <property type="protein sequence ID" value="GGT41707.1"/>
    <property type="molecule type" value="Genomic_DNA"/>
</dbReference>
<accession>A0A918LRG9</accession>
<comment type="caution">
    <text evidence="2">The sequence shown here is derived from an EMBL/GenBank/DDBJ whole genome shotgun (WGS) entry which is preliminary data.</text>
</comment>
<dbReference type="GO" id="GO:0005737">
    <property type="term" value="C:cytoplasm"/>
    <property type="evidence" value="ECO:0007669"/>
    <property type="project" value="TreeGrafter"/>
</dbReference>
<reference evidence="2" key="1">
    <citation type="journal article" date="2014" name="Int. J. Syst. Evol. Microbiol.">
        <title>Complete genome sequence of Corynebacterium casei LMG S-19264T (=DSM 44701T), isolated from a smear-ripened cheese.</title>
        <authorList>
            <consortium name="US DOE Joint Genome Institute (JGI-PGF)"/>
            <person name="Walter F."/>
            <person name="Albersmeier A."/>
            <person name="Kalinowski J."/>
            <person name="Ruckert C."/>
        </authorList>
    </citation>
    <scope>NUCLEOTIDE SEQUENCE</scope>
    <source>
        <strain evidence="2">JCM 4125</strain>
    </source>
</reference>
<dbReference type="SUPFAM" id="SSF55729">
    <property type="entry name" value="Acyl-CoA N-acyltransferases (Nat)"/>
    <property type="match status" value="1"/>
</dbReference>
<evidence type="ECO:0000313" key="2">
    <source>
        <dbReference type="EMBL" id="GGT41707.1"/>
    </source>
</evidence>
<dbReference type="AlphaFoldDB" id="A0A918LRG9"/>
<dbReference type="CDD" id="cd04301">
    <property type="entry name" value="NAT_SF"/>
    <property type="match status" value="1"/>
</dbReference>
<dbReference type="InterPro" id="IPR051908">
    <property type="entry name" value="Ribosomal_N-acetyltransferase"/>
</dbReference>
<evidence type="ECO:0000313" key="3">
    <source>
        <dbReference type="Proteomes" id="UP000646776"/>
    </source>
</evidence>
<dbReference type="InterPro" id="IPR000182">
    <property type="entry name" value="GNAT_dom"/>
</dbReference>